<dbReference type="PANTHER" id="PTHR39319">
    <property type="entry name" value="SI:DKEY-256H2.1"/>
    <property type="match status" value="1"/>
</dbReference>
<protein>
    <recommendedName>
        <fullName evidence="2">Peptide-N-glycosidase F N-terminal domain-containing protein</fullName>
    </recommendedName>
</protein>
<feature type="domain" description="Peptide-N-glycosidase F N-terminal" evidence="2">
    <location>
        <begin position="360"/>
        <end position="488"/>
    </location>
</feature>
<dbReference type="SMART" id="SM01290">
    <property type="entry name" value="N-glycanase_N"/>
    <property type="match status" value="1"/>
</dbReference>
<evidence type="ECO:0000256" key="1">
    <source>
        <dbReference type="ARBA" id="ARBA00023157"/>
    </source>
</evidence>
<accession>A0AAD7XQ31</accession>
<reference evidence="3" key="1">
    <citation type="submission" date="2023-01" db="EMBL/GenBank/DDBJ databases">
        <title>Metagenome sequencing of chrysophaentin producing Chrysophaeum taylorii.</title>
        <authorList>
            <person name="Davison J."/>
            <person name="Bewley C."/>
        </authorList>
    </citation>
    <scope>NUCLEOTIDE SEQUENCE</scope>
    <source>
        <strain evidence="3">NIES-1699</strain>
    </source>
</reference>
<dbReference type="InterPro" id="IPR015197">
    <property type="entry name" value="PngaseF_C"/>
</dbReference>
<name>A0AAD7XQ31_9STRA</name>
<dbReference type="PANTHER" id="PTHR39319:SF1">
    <property type="entry name" value="SI:DKEY-256H2.1"/>
    <property type="match status" value="1"/>
</dbReference>
<evidence type="ECO:0000313" key="3">
    <source>
        <dbReference type="EMBL" id="KAJ8609830.1"/>
    </source>
</evidence>
<dbReference type="Proteomes" id="UP001230188">
    <property type="component" value="Unassembled WGS sequence"/>
</dbReference>
<dbReference type="InterPro" id="IPR014784">
    <property type="entry name" value="Cu2_ascorb_mOase-like_C"/>
</dbReference>
<dbReference type="GO" id="GO:0016715">
    <property type="term" value="F:oxidoreductase activity, acting on paired donors, with incorporation or reduction of molecular oxygen, reduced ascorbate as one donor, and incorporation of one atom of oxygen"/>
    <property type="evidence" value="ECO:0007669"/>
    <property type="project" value="InterPro"/>
</dbReference>
<keyword evidence="4" id="KW-1185">Reference proteome</keyword>
<dbReference type="InterPro" id="IPR008977">
    <property type="entry name" value="PHM/PNGase_F_dom_sf"/>
</dbReference>
<evidence type="ECO:0000313" key="4">
    <source>
        <dbReference type="Proteomes" id="UP001230188"/>
    </source>
</evidence>
<dbReference type="Pfam" id="PF09113">
    <property type="entry name" value="N-glycanase_C"/>
    <property type="match status" value="1"/>
</dbReference>
<evidence type="ECO:0000259" key="2">
    <source>
        <dbReference type="SMART" id="SM01290"/>
    </source>
</evidence>
<keyword evidence="1" id="KW-1015">Disulfide bond</keyword>
<comment type="caution">
    <text evidence="3">The sequence shown here is derived from an EMBL/GenBank/DDBJ whole genome shotgun (WGS) entry which is preliminary data.</text>
</comment>
<gene>
    <name evidence="3" type="ORF">CTAYLR_008136</name>
</gene>
<proteinExistence type="predicted"/>
<dbReference type="InterPro" id="IPR053251">
    <property type="entry name" value="N-glycanase"/>
</dbReference>
<dbReference type="InterPro" id="IPR015196">
    <property type="entry name" value="PngaseF_N"/>
</dbReference>
<dbReference type="SUPFAM" id="SSF49742">
    <property type="entry name" value="PHM/PNGase F"/>
    <property type="match status" value="1"/>
</dbReference>
<dbReference type="AlphaFoldDB" id="A0AAD7XQ31"/>
<dbReference type="Gene3D" id="2.60.120.230">
    <property type="match status" value="2"/>
</dbReference>
<sequence length="685" mass="74485">MGSESSPLVGSRESTPRGRGWRHLALLSIFGLAVMVSRVRSRGATTTEFEARDDDVGYSYGVGTPAPSFSLELVDNTTLTYSALDHSSGLPMIVVGVDPADPWIRWMFSDKDSLRGFSAAVPSETQVVFAGLDDAGVEFVVEGLATDLANVSSAAFSKDTVPRTLETLLEESAWRSYVYGWEIGEMRGWRLDCFFLWCSSVDGEVTVVDGGDACGPEFNATRFVDGDVALVSRASCASATEAALRVFFGTAASGVLVAAMPGEMLEPIGSYDSSFYDDYAGMISAEDAALVASTMDASGRTRLNFTTNDVRGYFVGIDSNGMLYDLGYRFVQDARFVAWEALYLAYLSKVDAADERSAYVVPVFDHAVLNDMTKKSTIQLPPSDMMRRFESMVFDVYLACDGATDSTCPKWDHVITVYADCDQQGRRRLEVGGEANELLRIVTPYRRNVGHWRADRTPLMPMLFGTECNATAEVTSGTGWTLTLDVRFEGTFGPKLLAPAAVTELVFPGYNPDASTHELKFDSIASYDANKTIVFDVPAVGGGVRKVELVATISGHGDCEFEPTAHTYAINNHSFEIEMFGAGTMWGCAEQIKKGVEPNTHGTFTYGRDGWCNGSPVKMHTFDVTAAVDFDAPNTLVYSATSYGDDDARWEASIHHVYLAPTKRTDGCGGYMLVTSYLVFYAAAA</sequence>
<organism evidence="3 4">
    <name type="scientific">Chrysophaeum taylorii</name>
    <dbReference type="NCBI Taxonomy" id="2483200"/>
    <lineage>
        <taxon>Eukaryota</taxon>
        <taxon>Sar</taxon>
        <taxon>Stramenopiles</taxon>
        <taxon>Ochrophyta</taxon>
        <taxon>Pelagophyceae</taxon>
        <taxon>Pelagomonadales</taxon>
        <taxon>Pelagomonadaceae</taxon>
        <taxon>Chrysophaeum</taxon>
    </lineage>
</organism>
<dbReference type="EMBL" id="JAQMWT010000129">
    <property type="protein sequence ID" value="KAJ8609830.1"/>
    <property type="molecule type" value="Genomic_DNA"/>
</dbReference>